<gene>
    <name evidence="1" type="ORF">HNR15_000825</name>
</gene>
<organism evidence="1 2">
    <name type="scientific">Allobranchiibius huperziae</name>
    <dbReference type="NCBI Taxonomy" id="1874116"/>
    <lineage>
        <taxon>Bacteria</taxon>
        <taxon>Bacillati</taxon>
        <taxon>Actinomycetota</taxon>
        <taxon>Actinomycetes</taxon>
        <taxon>Micrococcales</taxon>
        <taxon>Dermacoccaceae</taxon>
        <taxon>Allobranchiibius</taxon>
    </lineage>
</organism>
<dbReference type="Pfam" id="PF02391">
    <property type="entry name" value="MoaE"/>
    <property type="match status" value="1"/>
</dbReference>
<dbReference type="EMBL" id="JACCFW010000001">
    <property type="protein sequence ID" value="NYJ73862.1"/>
    <property type="molecule type" value="Genomic_DNA"/>
</dbReference>
<comment type="caution">
    <text evidence="1">The sequence shown here is derived from an EMBL/GenBank/DDBJ whole genome shotgun (WGS) entry which is preliminary data.</text>
</comment>
<dbReference type="CDD" id="cd00756">
    <property type="entry name" value="MoaE"/>
    <property type="match status" value="1"/>
</dbReference>
<evidence type="ECO:0000313" key="2">
    <source>
        <dbReference type="Proteomes" id="UP000571817"/>
    </source>
</evidence>
<reference evidence="1 2" key="1">
    <citation type="submission" date="2020-07" db="EMBL/GenBank/DDBJ databases">
        <title>Sequencing the genomes of 1000 actinobacteria strains.</title>
        <authorList>
            <person name="Klenk H.-P."/>
        </authorList>
    </citation>
    <scope>NUCLEOTIDE SEQUENCE [LARGE SCALE GENOMIC DNA]</scope>
    <source>
        <strain evidence="1 2">DSM 29531</strain>
    </source>
</reference>
<dbReference type="AlphaFoldDB" id="A0A853D9E6"/>
<dbReference type="GO" id="GO:0006777">
    <property type="term" value="P:Mo-molybdopterin cofactor biosynthetic process"/>
    <property type="evidence" value="ECO:0007669"/>
    <property type="project" value="InterPro"/>
</dbReference>
<dbReference type="InterPro" id="IPR003448">
    <property type="entry name" value="Mopterin_biosynth_MoaE"/>
</dbReference>
<dbReference type="RefSeq" id="WP_343048414.1">
    <property type="nucleotide sequence ID" value="NZ_JACCFW010000001.1"/>
</dbReference>
<dbReference type="Gene3D" id="3.90.1170.40">
    <property type="entry name" value="Molybdopterin biosynthesis MoaE subunit"/>
    <property type="match status" value="1"/>
</dbReference>
<protein>
    <submittedName>
        <fullName evidence="1">Molybdopterin synthase catalytic subunit</fullName>
        <ecNumber evidence="1">2.8.1.12</ecNumber>
    </submittedName>
</protein>
<evidence type="ECO:0000313" key="1">
    <source>
        <dbReference type="EMBL" id="NYJ73862.1"/>
    </source>
</evidence>
<keyword evidence="2" id="KW-1185">Reference proteome</keyword>
<name>A0A853D9E6_9MICO</name>
<keyword evidence="1" id="KW-0808">Transferase</keyword>
<dbReference type="EC" id="2.8.1.12" evidence="1"/>
<dbReference type="PANTHER" id="PTHR23404">
    <property type="entry name" value="MOLYBDOPTERIN SYNTHASE RELATED"/>
    <property type="match status" value="1"/>
</dbReference>
<dbReference type="InterPro" id="IPR036563">
    <property type="entry name" value="MoaE_sf"/>
</dbReference>
<dbReference type="SUPFAM" id="SSF54690">
    <property type="entry name" value="Molybdopterin synthase subunit MoaE"/>
    <property type="match status" value="1"/>
</dbReference>
<sequence>MDHDARVRLAHLRDAPLSVDEVLRAVQDPEAGGVGLFVGQVRAHDHAQPVVRLDYTAHPTAEQTLHDVVRSVLTDEITAAAAVHRTGELVVGDLAVVVAVSAAHRQAALRVCAELIDVLKTTVPIWKHQVFADGTDEWVGL</sequence>
<proteinExistence type="predicted"/>
<dbReference type="Proteomes" id="UP000571817">
    <property type="component" value="Unassembled WGS sequence"/>
</dbReference>
<dbReference type="GO" id="GO:0030366">
    <property type="term" value="F:molybdopterin synthase activity"/>
    <property type="evidence" value="ECO:0007669"/>
    <property type="project" value="UniProtKB-EC"/>
</dbReference>
<accession>A0A853D9E6</accession>